<keyword evidence="2" id="KW-0131">Cell cycle</keyword>
<feature type="domain" description="Cyclic-phosphate processing Receiver" evidence="1">
    <location>
        <begin position="3"/>
        <end position="84"/>
    </location>
</feature>
<reference evidence="2 3" key="1">
    <citation type="submission" date="2020-08" db="EMBL/GenBank/DDBJ databases">
        <title>Cohnella phylogeny.</title>
        <authorList>
            <person name="Dunlap C."/>
        </authorList>
    </citation>
    <scope>NUCLEOTIDE SEQUENCE [LARGE SCALE GENOMIC DNA]</scope>
    <source>
        <strain evidence="2 3">DSM 103658</strain>
    </source>
</reference>
<dbReference type="AlphaFoldDB" id="A0A841T7P5"/>
<accession>A0A841T7P5</accession>
<keyword evidence="3" id="KW-1185">Reference proteome</keyword>
<dbReference type="InterPro" id="IPR046909">
    <property type="entry name" value="cREC_REC"/>
</dbReference>
<proteinExistence type="predicted"/>
<gene>
    <name evidence="2" type="ORF">H4Q31_01905</name>
</gene>
<name>A0A841T7P5_9BACL</name>
<sequence length="102" mass="11829">MLNVFLDDRRPNPPGYKLARTAEEAIRYLRARQVNTLSLDYDLSTHPVTGLDVVRFMVDRSIYPKRIIIHSANPFGRRRMLRMLLPSKPESVAVTVQPLPWI</sequence>
<dbReference type="Proteomes" id="UP000574133">
    <property type="component" value="Unassembled WGS sequence"/>
</dbReference>
<protein>
    <submittedName>
        <fullName evidence="2">Cell division protein FtsJ</fullName>
    </submittedName>
</protein>
<evidence type="ECO:0000313" key="2">
    <source>
        <dbReference type="EMBL" id="MBB6676076.1"/>
    </source>
</evidence>
<dbReference type="Pfam" id="PF20274">
    <property type="entry name" value="cREC_REC"/>
    <property type="match status" value="1"/>
</dbReference>
<comment type="caution">
    <text evidence="2">The sequence shown here is derived from an EMBL/GenBank/DDBJ whole genome shotgun (WGS) entry which is preliminary data.</text>
</comment>
<dbReference type="EMBL" id="JACJVN010000009">
    <property type="protein sequence ID" value="MBB6676076.1"/>
    <property type="molecule type" value="Genomic_DNA"/>
</dbReference>
<evidence type="ECO:0000313" key="3">
    <source>
        <dbReference type="Proteomes" id="UP000574133"/>
    </source>
</evidence>
<dbReference type="RefSeq" id="WP_185177382.1">
    <property type="nucleotide sequence ID" value="NZ_CBCSEP010000012.1"/>
</dbReference>
<evidence type="ECO:0000259" key="1">
    <source>
        <dbReference type="Pfam" id="PF20274"/>
    </source>
</evidence>
<keyword evidence="2" id="KW-0132">Cell division</keyword>
<dbReference type="GO" id="GO:0051301">
    <property type="term" value="P:cell division"/>
    <property type="evidence" value="ECO:0007669"/>
    <property type="project" value="UniProtKB-KW"/>
</dbReference>
<organism evidence="2 3">
    <name type="scientific">Cohnella lubricantis</name>
    <dbReference type="NCBI Taxonomy" id="2163172"/>
    <lineage>
        <taxon>Bacteria</taxon>
        <taxon>Bacillati</taxon>
        <taxon>Bacillota</taxon>
        <taxon>Bacilli</taxon>
        <taxon>Bacillales</taxon>
        <taxon>Paenibacillaceae</taxon>
        <taxon>Cohnella</taxon>
    </lineage>
</organism>